<dbReference type="EMBL" id="SLUN01000043">
    <property type="protein sequence ID" value="TCL58274.1"/>
    <property type="molecule type" value="Genomic_DNA"/>
</dbReference>
<dbReference type="Pfam" id="PF03717">
    <property type="entry name" value="PBP_dimer"/>
    <property type="match status" value="1"/>
</dbReference>
<evidence type="ECO:0000256" key="4">
    <source>
        <dbReference type="SAM" id="Phobius"/>
    </source>
</evidence>
<dbReference type="RefSeq" id="WP_165908259.1">
    <property type="nucleotide sequence ID" value="NZ_SLUN01000043.1"/>
</dbReference>
<dbReference type="InterPro" id="IPR036138">
    <property type="entry name" value="PBP_dimer_sf"/>
</dbReference>
<accession>A0A4R1QZ62</accession>
<dbReference type="InterPro" id="IPR012338">
    <property type="entry name" value="Beta-lactam/transpept-like"/>
</dbReference>
<dbReference type="SUPFAM" id="SSF56519">
    <property type="entry name" value="Penicillin binding protein dimerisation domain"/>
    <property type="match status" value="1"/>
</dbReference>
<evidence type="ECO:0000259" key="5">
    <source>
        <dbReference type="PROSITE" id="PS51178"/>
    </source>
</evidence>
<name>A0A4R1QZ62_HYDET</name>
<dbReference type="Pfam" id="PF03793">
    <property type="entry name" value="PASTA"/>
    <property type="match status" value="2"/>
</dbReference>
<feature type="domain" description="PASTA" evidence="5">
    <location>
        <begin position="579"/>
        <end position="639"/>
    </location>
</feature>
<reference evidence="6 7" key="1">
    <citation type="submission" date="2019-03" db="EMBL/GenBank/DDBJ databases">
        <title>Genomic Encyclopedia of Type Strains, Phase IV (KMG-IV): sequencing the most valuable type-strain genomes for metagenomic binning, comparative biology and taxonomic classification.</title>
        <authorList>
            <person name="Goeker M."/>
        </authorList>
    </citation>
    <scope>NUCLEOTIDE SEQUENCE [LARGE SCALE GENOMIC DNA]</scope>
    <source>
        <strain evidence="6 7">LX-B</strain>
    </source>
</reference>
<dbReference type="GO" id="GO:0008658">
    <property type="term" value="F:penicillin binding"/>
    <property type="evidence" value="ECO:0007669"/>
    <property type="project" value="InterPro"/>
</dbReference>
<gene>
    <name evidence="6" type="ORF">EDC14_104310</name>
</gene>
<dbReference type="GO" id="GO:0071555">
    <property type="term" value="P:cell wall organization"/>
    <property type="evidence" value="ECO:0007669"/>
    <property type="project" value="TreeGrafter"/>
</dbReference>
<comment type="subcellular location">
    <subcellularLocation>
        <location evidence="1">Membrane</location>
    </subcellularLocation>
</comment>
<keyword evidence="4" id="KW-0812">Transmembrane</keyword>
<keyword evidence="3 4" id="KW-0472">Membrane</keyword>
<dbReference type="PANTHER" id="PTHR30627">
    <property type="entry name" value="PEPTIDOGLYCAN D,D-TRANSPEPTIDASE"/>
    <property type="match status" value="1"/>
</dbReference>
<comment type="caution">
    <text evidence="6">The sequence shown here is derived from an EMBL/GenBank/DDBJ whole genome shotgun (WGS) entry which is preliminary data.</text>
</comment>
<dbReference type="PROSITE" id="PS51178">
    <property type="entry name" value="PASTA"/>
    <property type="match status" value="2"/>
</dbReference>
<dbReference type="Pfam" id="PF00905">
    <property type="entry name" value="Transpeptidase"/>
    <property type="match status" value="1"/>
</dbReference>
<dbReference type="SUPFAM" id="SSF56601">
    <property type="entry name" value="beta-lactamase/transpeptidase-like"/>
    <property type="match status" value="1"/>
</dbReference>
<dbReference type="InterPro" id="IPR050515">
    <property type="entry name" value="Beta-lactam/transpept"/>
</dbReference>
<dbReference type="GO" id="GO:0005886">
    <property type="term" value="C:plasma membrane"/>
    <property type="evidence" value="ECO:0007669"/>
    <property type="project" value="TreeGrafter"/>
</dbReference>
<evidence type="ECO:0000313" key="6">
    <source>
        <dbReference type="EMBL" id="TCL58274.1"/>
    </source>
</evidence>
<keyword evidence="4" id="KW-1133">Transmembrane helix</keyword>
<feature type="domain" description="PASTA" evidence="5">
    <location>
        <begin position="646"/>
        <end position="705"/>
    </location>
</feature>
<dbReference type="PANTHER" id="PTHR30627:SF1">
    <property type="entry name" value="PEPTIDOGLYCAN D,D-TRANSPEPTIDASE FTSI"/>
    <property type="match status" value="1"/>
</dbReference>
<protein>
    <submittedName>
        <fullName evidence="6">Stage V sporulation protein D (Sporulation-specific penicillin-binding protein)</fullName>
    </submittedName>
</protein>
<evidence type="ECO:0000313" key="7">
    <source>
        <dbReference type="Proteomes" id="UP000295008"/>
    </source>
</evidence>
<dbReference type="Proteomes" id="UP000295008">
    <property type="component" value="Unassembled WGS sequence"/>
</dbReference>
<comment type="similarity">
    <text evidence="2">Belongs to the transpeptidase family.</text>
</comment>
<dbReference type="Gene3D" id="3.40.710.10">
    <property type="entry name" value="DD-peptidase/beta-lactamase superfamily"/>
    <property type="match status" value="1"/>
</dbReference>
<dbReference type="InterPro" id="IPR001460">
    <property type="entry name" value="PCN-bd_Tpept"/>
</dbReference>
<dbReference type="InterPro" id="IPR005543">
    <property type="entry name" value="PASTA_dom"/>
</dbReference>
<keyword evidence="7" id="KW-1185">Reference proteome</keyword>
<evidence type="ECO:0000256" key="3">
    <source>
        <dbReference type="ARBA" id="ARBA00023136"/>
    </source>
</evidence>
<dbReference type="SMART" id="SM00740">
    <property type="entry name" value="PASTA"/>
    <property type="match status" value="2"/>
</dbReference>
<organism evidence="6 7">
    <name type="scientific">Hydrogenispora ethanolica</name>
    <dbReference type="NCBI Taxonomy" id="1082276"/>
    <lineage>
        <taxon>Bacteria</taxon>
        <taxon>Bacillati</taxon>
        <taxon>Bacillota</taxon>
        <taxon>Hydrogenispora</taxon>
    </lineage>
</organism>
<evidence type="ECO:0000256" key="1">
    <source>
        <dbReference type="ARBA" id="ARBA00004370"/>
    </source>
</evidence>
<proteinExistence type="inferred from homology"/>
<sequence length="711" mass="77757">MSLEVTSKKRLAVLLFIALILTGCLVLRVIYLQVFMAGWLKKSAEAQRLRSVPVQARRGTIYDRLGNELATSVDADSVYAVPAEIENPSKTAMILSEILGLDKQKIQGLIAKRASFVWVKRKVTFTEIKRLREAIKVHKLHGIEISQKAQRFYPQMYLASQVLGIAGIDNQGLEGLEKYYDSYLQGVPGRDQAEFDTAGRHIPQGERRYIPPVPGDSIYLTIDQNIQFIAERELEKAVSDTGSKRGMAIAVNPQNGDVLAVAVRPKFDPNQYADYPAENRRNPLFTDMYEPGSTFKIFTAAATLEEGKANLESTFFDPGFIIVDDRRLKCWKAGGHGSQTFIEALENSCNPVFATLALRLGKETFYQHIKAFGFGDLTGIDFPGESAGRLKSLAEVKNVELATIGFGQGITVTPLQMVMGVSAIANGGYLLKPHLVKEIYAPDGKLIKKTDREVVRQAISTKTAKLMARLLQSVVTNGSGANAYLEGYRVAGKTGTAQKVVAGQRGYSQVIASFVAFAPAENPQILVMVLLDEPNISIRYGSVIAAPVVGNILRDTLRYLGVKPKFDEELLPKDKVRIIEPEITVPNVLNLSVAEAVSLLKKSGIEYRISGSGNSIYDQTPKPGVVIGKGSKVLLYLDPTGKYNLQNDKVVLPNLQGLDQPKAEKVITELGLKIEIVGRGVVVSQNPLPGTALRFGSTVRITCQTSSSKSP</sequence>
<dbReference type="InterPro" id="IPR005311">
    <property type="entry name" value="PBP_dimer"/>
</dbReference>
<dbReference type="SUPFAM" id="SSF54184">
    <property type="entry name" value="Penicillin-binding protein 2x (pbp-2x), c-terminal domain"/>
    <property type="match status" value="2"/>
</dbReference>
<evidence type="ECO:0000256" key="2">
    <source>
        <dbReference type="ARBA" id="ARBA00007171"/>
    </source>
</evidence>
<dbReference type="AlphaFoldDB" id="A0A4R1QZ62"/>
<dbReference type="CDD" id="cd06576">
    <property type="entry name" value="PASTA_Pbp2x-like_1"/>
    <property type="match status" value="1"/>
</dbReference>
<dbReference type="Gene3D" id="3.30.10.20">
    <property type="match status" value="2"/>
</dbReference>
<dbReference type="CDD" id="cd06575">
    <property type="entry name" value="PASTA_Pbp2x-like_2"/>
    <property type="match status" value="1"/>
</dbReference>
<feature type="transmembrane region" description="Helical" evidence="4">
    <location>
        <begin position="12"/>
        <end position="40"/>
    </location>
</feature>
<dbReference type="Gene3D" id="3.90.1310.10">
    <property type="entry name" value="Penicillin-binding protein 2a (Domain 2)"/>
    <property type="match status" value="1"/>
</dbReference>